<gene>
    <name evidence="1" type="ORF">NX774_12045</name>
</gene>
<evidence type="ECO:0000313" key="1">
    <source>
        <dbReference type="EMBL" id="MCS0808651.1"/>
    </source>
</evidence>
<name>A0ABT2DBG1_9BURK</name>
<evidence type="ECO:0000313" key="2">
    <source>
        <dbReference type="Proteomes" id="UP001206126"/>
    </source>
</evidence>
<dbReference type="EMBL" id="JANUHB010000002">
    <property type="protein sequence ID" value="MCS0808651.1"/>
    <property type="molecule type" value="Genomic_DNA"/>
</dbReference>
<reference evidence="1 2" key="1">
    <citation type="submission" date="2022-08" db="EMBL/GenBank/DDBJ databases">
        <title>Reclassification of Massilia species as members of the genera Telluria, Duganella, Pseudoduganella, Mokoshia gen. nov. and Zemynaea gen. nov. using orthogonal and non-orthogonal genome-based approaches.</title>
        <authorList>
            <person name="Bowman J.P."/>
        </authorList>
    </citation>
    <scope>NUCLEOTIDE SEQUENCE [LARGE SCALE GENOMIC DNA]</scope>
    <source>
        <strain evidence="1 2">JCM 31605</strain>
    </source>
</reference>
<dbReference type="Proteomes" id="UP001206126">
    <property type="component" value="Unassembled WGS sequence"/>
</dbReference>
<accession>A0ABT2DBG1</accession>
<sequence length="42" mass="4634">MRYLITVRDESGERTYDAIGNRDALMDAAYDAGALGVSIRRA</sequence>
<keyword evidence="2" id="KW-1185">Reference proteome</keyword>
<dbReference type="RefSeq" id="WP_258822415.1">
    <property type="nucleotide sequence ID" value="NZ_JANUHB010000002.1"/>
</dbReference>
<comment type="caution">
    <text evidence="1">The sequence shown here is derived from an EMBL/GenBank/DDBJ whole genome shotgun (WGS) entry which is preliminary data.</text>
</comment>
<protein>
    <submittedName>
        <fullName evidence="1">Uncharacterized protein</fullName>
    </submittedName>
</protein>
<proteinExistence type="predicted"/>
<organism evidence="1 2">
    <name type="scientific">Massilia agilis</name>
    <dbReference type="NCBI Taxonomy" id="1811226"/>
    <lineage>
        <taxon>Bacteria</taxon>
        <taxon>Pseudomonadati</taxon>
        <taxon>Pseudomonadota</taxon>
        <taxon>Betaproteobacteria</taxon>
        <taxon>Burkholderiales</taxon>
        <taxon>Oxalobacteraceae</taxon>
        <taxon>Telluria group</taxon>
        <taxon>Massilia</taxon>
    </lineage>
</organism>